<dbReference type="InterPro" id="IPR051320">
    <property type="entry name" value="Viral_Replic_Matur_Polypro"/>
</dbReference>
<evidence type="ECO:0000313" key="1">
    <source>
        <dbReference type="EMBL" id="MBW0566801.1"/>
    </source>
</evidence>
<dbReference type="SUPFAM" id="SSF56672">
    <property type="entry name" value="DNA/RNA polymerases"/>
    <property type="match status" value="1"/>
</dbReference>
<dbReference type="InterPro" id="IPR043128">
    <property type="entry name" value="Rev_trsase/Diguanyl_cyclase"/>
</dbReference>
<dbReference type="PANTHER" id="PTHR33064">
    <property type="entry name" value="POL PROTEIN"/>
    <property type="match status" value="1"/>
</dbReference>
<dbReference type="AlphaFoldDB" id="A0A9Q3JRL5"/>
<dbReference type="OrthoDB" id="3095879at2759"/>
<name>A0A9Q3JRL5_9BASI</name>
<protein>
    <submittedName>
        <fullName evidence="1">Uncharacterized protein</fullName>
    </submittedName>
</protein>
<dbReference type="Proteomes" id="UP000765509">
    <property type="component" value="Unassembled WGS sequence"/>
</dbReference>
<accession>A0A9Q3JRL5</accession>
<sequence>MVFSKYEEENVKHVSIVLSRLRANNLFAKASKCLFHDYSMEYLGYVVSSEGLKMDQPKVQQILNWPPPRDLKALHNHSLVLATSSAVSSRIIQRRSVHSPVSSSKIPVSPSMRKFSVSDSGKHPIAFNSCKRIPAELNSEIHYKERLGI</sequence>
<evidence type="ECO:0000313" key="2">
    <source>
        <dbReference type="Proteomes" id="UP000765509"/>
    </source>
</evidence>
<comment type="caution">
    <text evidence="1">The sequence shown here is derived from an EMBL/GenBank/DDBJ whole genome shotgun (WGS) entry which is preliminary data.</text>
</comment>
<gene>
    <name evidence="1" type="ORF">O181_106516</name>
</gene>
<dbReference type="EMBL" id="AVOT02079715">
    <property type="protein sequence ID" value="MBW0566801.1"/>
    <property type="molecule type" value="Genomic_DNA"/>
</dbReference>
<proteinExistence type="predicted"/>
<organism evidence="1 2">
    <name type="scientific">Austropuccinia psidii MF-1</name>
    <dbReference type="NCBI Taxonomy" id="1389203"/>
    <lineage>
        <taxon>Eukaryota</taxon>
        <taxon>Fungi</taxon>
        <taxon>Dikarya</taxon>
        <taxon>Basidiomycota</taxon>
        <taxon>Pucciniomycotina</taxon>
        <taxon>Pucciniomycetes</taxon>
        <taxon>Pucciniales</taxon>
        <taxon>Sphaerophragmiaceae</taxon>
        <taxon>Austropuccinia</taxon>
    </lineage>
</organism>
<dbReference type="Gene3D" id="3.30.70.270">
    <property type="match status" value="1"/>
</dbReference>
<reference evidence="1" key="1">
    <citation type="submission" date="2021-03" db="EMBL/GenBank/DDBJ databases">
        <title>Draft genome sequence of rust myrtle Austropuccinia psidii MF-1, a brazilian biotype.</title>
        <authorList>
            <person name="Quecine M.C."/>
            <person name="Pachon D.M.R."/>
            <person name="Bonatelli M.L."/>
            <person name="Correr F.H."/>
            <person name="Franceschini L.M."/>
            <person name="Leite T.F."/>
            <person name="Margarido G.R.A."/>
            <person name="Almeida C.A."/>
            <person name="Ferrarezi J.A."/>
            <person name="Labate C.A."/>
        </authorList>
    </citation>
    <scope>NUCLEOTIDE SEQUENCE</scope>
    <source>
        <strain evidence="1">MF-1</strain>
    </source>
</reference>
<keyword evidence="2" id="KW-1185">Reference proteome</keyword>
<feature type="non-terminal residue" evidence="1">
    <location>
        <position position="1"/>
    </location>
</feature>
<dbReference type="InterPro" id="IPR043502">
    <property type="entry name" value="DNA/RNA_pol_sf"/>
</dbReference>
<dbReference type="PANTHER" id="PTHR33064:SF37">
    <property type="entry name" value="RIBONUCLEASE H"/>
    <property type="match status" value="1"/>
</dbReference>